<comment type="caution">
    <text evidence="1">The sequence shown here is derived from an EMBL/GenBank/DDBJ whole genome shotgun (WGS) entry which is preliminary data.</text>
</comment>
<feature type="non-terminal residue" evidence="1">
    <location>
        <position position="1"/>
    </location>
</feature>
<evidence type="ECO:0000313" key="2">
    <source>
        <dbReference type="Proteomes" id="UP001054945"/>
    </source>
</evidence>
<dbReference type="AlphaFoldDB" id="A0AAV4VKJ1"/>
<reference evidence="1 2" key="1">
    <citation type="submission" date="2021-06" db="EMBL/GenBank/DDBJ databases">
        <title>Caerostris extrusa draft genome.</title>
        <authorList>
            <person name="Kono N."/>
            <person name="Arakawa K."/>
        </authorList>
    </citation>
    <scope>NUCLEOTIDE SEQUENCE [LARGE SCALE GENOMIC DNA]</scope>
</reference>
<dbReference type="EMBL" id="BPLR01014655">
    <property type="protein sequence ID" value="GIY70349.1"/>
    <property type="molecule type" value="Genomic_DNA"/>
</dbReference>
<name>A0AAV4VKJ1_CAEEX</name>
<proteinExistence type="predicted"/>
<dbReference type="Proteomes" id="UP001054945">
    <property type="component" value="Unassembled WGS sequence"/>
</dbReference>
<organism evidence="1 2">
    <name type="scientific">Caerostris extrusa</name>
    <name type="common">Bark spider</name>
    <name type="synonym">Caerostris bankana</name>
    <dbReference type="NCBI Taxonomy" id="172846"/>
    <lineage>
        <taxon>Eukaryota</taxon>
        <taxon>Metazoa</taxon>
        <taxon>Ecdysozoa</taxon>
        <taxon>Arthropoda</taxon>
        <taxon>Chelicerata</taxon>
        <taxon>Arachnida</taxon>
        <taxon>Araneae</taxon>
        <taxon>Araneomorphae</taxon>
        <taxon>Entelegynae</taxon>
        <taxon>Araneoidea</taxon>
        <taxon>Araneidae</taxon>
        <taxon>Caerostris</taxon>
    </lineage>
</organism>
<keyword evidence="2" id="KW-1185">Reference proteome</keyword>
<sequence>TCVAQLLRMMSLKSSLNTISFSPLFKRSRVEEISSVSIGPLSSWRLWDKANLGHQHGVMSENFHSDEDRRWNFLKWHKKS</sequence>
<gene>
    <name evidence="1" type="ORF">CEXT_753791</name>
</gene>
<evidence type="ECO:0000313" key="1">
    <source>
        <dbReference type="EMBL" id="GIY70349.1"/>
    </source>
</evidence>
<protein>
    <submittedName>
        <fullName evidence="1">Uncharacterized protein</fullName>
    </submittedName>
</protein>
<accession>A0AAV4VKJ1</accession>